<dbReference type="EMBL" id="QUNS01000005">
    <property type="protein sequence ID" value="REH48828.1"/>
    <property type="molecule type" value="Genomic_DNA"/>
</dbReference>
<dbReference type="PANTHER" id="PTHR45772">
    <property type="entry name" value="CONSERVED COMPONENT OF ABC TRANSPORTER FOR NATURAL AMINO ACIDS-RELATED"/>
    <property type="match status" value="1"/>
</dbReference>
<evidence type="ECO:0000256" key="3">
    <source>
        <dbReference type="ARBA" id="ARBA00022840"/>
    </source>
</evidence>
<dbReference type="PROSITE" id="PS50893">
    <property type="entry name" value="ABC_TRANSPORTER_2"/>
    <property type="match status" value="1"/>
</dbReference>
<feature type="domain" description="ABC transporter" evidence="4">
    <location>
        <begin position="3"/>
        <end position="235"/>
    </location>
</feature>
<dbReference type="InterPro" id="IPR027417">
    <property type="entry name" value="P-loop_NTPase"/>
</dbReference>
<proteinExistence type="predicted"/>
<keyword evidence="6" id="KW-1185">Reference proteome</keyword>
<keyword evidence="3 5" id="KW-0067">ATP-binding</keyword>
<dbReference type="NCBIfam" id="TIGR04406">
    <property type="entry name" value="LPS_export_lptB"/>
    <property type="match status" value="1"/>
</dbReference>
<dbReference type="Gene3D" id="3.40.50.300">
    <property type="entry name" value="P-loop containing nucleotide triphosphate hydrolases"/>
    <property type="match status" value="1"/>
</dbReference>
<evidence type="ECO:0000259" key="4">
    <source>
        <dbReference type="PROSITE" id="PS50893"/>
    </source>
</evidence>
<dbReference type="InterPro" id="IPR030921">
    <property type="entry name" value="LPS_export_LptB"/>
</dbReference>
<dbReference type="FunFam" id="3.40.50.300:FF:000151">
    <property type="entry name" value="Lipopolysaccharide ABC transporter ATP-binding protein"/>
    <property type="match status" value="1"/>
</dbReference>
<dbReference type="GO" id="GO:0016887">
    <property type="term" value="F:ATP hydrolysis activity"/>
    <property type="evidence" value="ECO:0007669"/>
    <property type="project" value="InterPro"/>
</dbReference>
<dbReference type="Pfam" id="PF00005">
    <property type="entry name" value="ABC_tran"/>
    <property type="match status" value="1"/>
</dbReference>
<evidence type="ECO:0000313" key="5">
    <source>
        <dbReference type="EMBL" id="REH48828.1"/>
    </source>
</evidence>
<evidence type="ECO:0000256" key="1">
    <source>
        <dbReference type="ARBA" id="ARBA00022448"/>
    </source>
</evidence>
<evidence type="ECO:0000313" key="6">
    <source>
        <dbReference type="Proteomes" id="UP000256884"/>
    </source>
</evidence>
<dbReference type="SUPFAM" id="SSF52540">
    <property type="entry name" value="P-loop containing nucleoside triphosphate hydrolases"/>
    <property type="match status" value="1"/>
</dbReference>
<dbReference type="SMART" id="SM00382">
    <property type="entry name" value="AAA"/>
    <property type="match status" value="1"/>
</dbReference>
<protein>
    <submittedName>
        <fullName evidence="5">LPS export ABC transporter ATP-binding protein</fullName>
    </submittedName>
</protein>
<dbReference type="GO" id="GO:0005524">
    <property type="term" value="F:ATP binding"/>
    <property type="evidence" value="ECO:0007669"/>
    <property type="project" value="UniProtKB-KW"/>
</dbReference>
<gene>
    <name evidence="5" type="ORF">C7448_105108</name>
</gene>
<dbReference type="InterPro" id="IPR051120">
    <property type="entry name" value="ABC_AA/LPS_Transport"/>
</dbReference>
<sequence length="399" mass="45653">MKLRADNIQKIYGSRKVVKGISLEVEQGEIIGLLGPNGAGKTTSFYMIVGMIKPNDGHIFLDNEEITTDAMYKRSQKGIGYLAQEASVFRKLSVEDNIMSVLEFTDRTKTERKQRLEELIDEFSLGHVRKNRGDLLSGGERRRTEIARCLASDPKFILLDEPFAGVDPIAVEDIQGIVAQLKNKNIGILITDHDVQATLAITDRTYLMYNGGILKEGTPEELAEDETVRRVYLGKDFELKKKKFDNQAVTQNHFIIENAKEDDLFSSFSEVYHNHNLKEGFKLYRKKGNINSFLVVPADNMSFVDFCNLCIDIKNINVKGNIKVSDHSYKKIANYNDWCNFEIDSDKVVLTNRNNENWDVYKNGEFSKNKLMDKTFVEDKISLDNYHFISNIFEPQKNT</sequence>
<keyword evidence="1" id="KW-0813">Transport</keyword>
<dbReference type="InterPro" id="IPR003439">
    <property type="entry name" value="ABC_transporter-like_ATP-bd"/>
</dbReference>
<dbReference type="Proteomes" id="UP000256884">
    <property type="component" value="Unassembled WGS sequence"/>
</dbReference>
<keyword evidence="2" id="KW-0547">Nucleotide-binding</keyword>
<dbReference type="AlphaFoldDB" id="A0A3E0HQX9"/>
<organism evidence="5 6">
    <name type="scientific">Tenacibaculum gallaicum</name>
    <dbReference type="NCBI Taxonomy" id="561505"/>
    <lineage>
        <taxon>Bacteria</taxon>
        <taxon>Pseudomonadati</taxon>
        <taxon>Bacteroidota</taxon>
        <taxon>Flavobacteriia</taxon>
        <taxon>Flavobacteriales</taxon>
        <taxon>Flavobacteriaceae</taxon>
        <taxon>Tenacibaculum</taxon>
    </lineage>
</organism>
<accession>A0A3E0HQX9</accession>
<evidence type="ECO:0000256" key="2">
    <source>
        <dbReference type="ARBA" id="ARBA00022741"/>
    </source>
</evidence>
<reference evidence="5 6" key="1">
    <citation type="submission" date="2018-08" db="EMBL/GenBank/DDBJ databases">
        <title>Genomic Encyclopedia of Type Strains, Phase IV (KMG-IV): sequencing the most valuable type-strain genomes for metagenomic binning, comparative biology and taxonomic classification.</title>
        <authorList>
            <person name="Goeker M."/>
        </authorList>
    </citation>
    <scope>NUCLEOTIDE SEQUENCE [LARGE SCALE GENOMIC DNA]</scope>
    <source>
        <strain evidence="5 6">DSM 18841</strain>
    </source>
</reference>
<comment type="caution">
    <text evidence="5">The sequence shown here is derived from an EMBL/GenBank/DDBJ whole genome shotgun (WGS) entry which is preliminary data.</text>
</comment>
<dbReference type="GO" id="GO:0043190">
    <property type="term" value="C:ATP-binding cassette (ABC) transporter complex"/>
    <property type="evidence" value="ECO:0007669"/>
    <property type="project" value="InterPro"/>
</dbReference>
<name>A0A3E0HQX9_9FLAO</name>
<dbReference type="CDD" id="cd03218">
    <property type="entry name" value="ABC_YhbG"/>
    <property type="match status" value="1"/>
</dbReference>
<dbReference type="InterPro" id="IPR003593">
    <property type="entry name" value="AAA+_ATPase"/>
</dbReference>
<dbReference type="GO" id="GO:0055085">
    <property type="term" value="P:transmembrane transport"/>
    <property type="evidence" value="ECO:0007669"/>
    <property type="project" value="InterPro"/>
</dbReference>
<dbReference type="PANTHER" id="PTHR45772:SF10">
    <property type="entry name" value="LIPOPOLYSACCHARIDE EXPORT SYSTEM ATP-BINDING PROTEIN LPTB"/>
    <property type="match status" value="1"/>
</dbReference>